<feature type="compositionally biased region" description="Polar residues" evidence="18">
    <location>
        <begin position="466"/>
        <end position="487"/>
    </location>
</feature>
<dbReference type="InterPro" id="IPR001841">
    <property type="entry name" value="Znf_RING"/>
</dbReference>
<evidence type="ECO:0000256" key="3">
    <source>
        <dbReference type="ARBA" id="ARBA00004177"/>
    </source>
</evidence>
<dbReference type="PROSITE" id="PS50178">
    <property type="entry name" value="ZF_FYVE"/>
    <property type="match status" value="1"/>
</dbReference>
<dbReference type="AlphaFoldDB" id="Q2HDS9"/>
<reference evidence="22" key="1">
    <citation type="journal article" date="2015" name="Genome Announc.">
        <title>Draft genome sequence of the cellulolytic fungus Chaetomium globosum.</title>
        <authorList>
            <person name="Cuomo C.A."/>
            <person name="Untereiner W.A."/>
            <person name="Ma L.-J."/>
            <person name="Grabherr M."/>
            <person name="Birren B.W."/>
        </authorList>
    </citation>
    <scope>NUCLEOTIDE SEQUENCE [LARGE SCALE GENOMIC DNA]</scope>
    <source>
        <strain evidence="22">ATCC 6205 / CBS 148.51 / DSM 1962 / NBRC 6347 / NRRL 1970</strain>
    </source>
</reference>
<keyword evidence="12" id="KW-0833">Ubl conjugation pathway</keyword>
<dbReference type="HOGENOM" id="CLU_022550_3_0_1"/>
<proteinExistence type="predicted"/>
<dbReference type="SUPFAM" id="SSF57903">
    <property type="entry name" value="FYVE/PHD zinc finger"/>
    <property type="match status" value="1"/>
</dbReference>
<comment type="pathway">
    <text evidence="5">Protein modification; protein ubiquitination.</text>
</comment>
<gene>
    <name evidence="21" type="ORF">CHGG_01625</name>
</gene>
<dbReference type="Proteomes" id="UP000001056">
    <property type="component" value="Unassembled WGS sequence"/>
</dbReference>
<keyword evidence="11 17" id="KW-0863">Zinc-finger</keyword>
<protein>
    <recommendedName>
        <fullName evidence="6">RING-type E3 ubiquitin transferase</fullName>
        <ecNumber evidence="6">2.3.2.27</ecNumber>
    </recommendedName>
</protein>
<evidence type="ECO:0000256" key="15">
    <source>
        <dbReference type="ARBA" id="ARBA00023228"/>
    </source>
</evidence>
<dbReference type="CDD" id="cd16489">
    <property type="entry name" value="mRING-CH-C4HC2H_ZNRF"/>
    <property type="match status" value="1"/>
</dbReference>
<accession>Q2HDS9</accession>
<keyword evidence="8" id="KW-0519">Myristate</keyword>
<dbReference type="SMART" id="SM00184">
    <property type="entry name" value="RING"/>
    <property type="match status" value="1"/>
</dbReference>
<feature type="compositionally biased region" description="Polar residues" evidence="18">
    <location>
        <begin position="429"/>
        <end position="457"/>
    </location>
</feature>
<evidence type="ECO:0000256" key="4">
    <source>
        <dbReference type="ARBA" id="ARBA00004371"/>
    </source>
</evidence>
<evidence type="ECO:0000256" key="7">
    <source>
        <dbReference type="ARBA" id="ARBA00022679"/>
    </source>
</evidence>
<dbReference type="STRING" id="306901.Q2HDS9"/>
<feature type="region of interest" description="Disordered" evidence="18">
    <location>
        <begin position="421"/>
        <end position="555"/>
    </location>
</feature>
<feature type="region of interest" description="Disordered" evidence="18">
    <location>
        <begin position="88"/>
        <end position="120"/>
    </location>
</feature>
<keyword evidence="14" id="KW-0472">Membrane</keyword>
<dbReference type="RefSeq" id="XP_001220846.1">
    <property type="nucleotide sequence ID" value="XM_001220845.1"/>
</dbReference>
<evidence type="ECO:0000256" key="10">
    <source>
        <dbReference type="ARBA" id="ARBA00022753"/>
    </source>
</evidence>
<evidence type="ECO:0000256" key="1">
    <source>
        <dbReference type="ARBA" id="ARBA00000900"/>
    </source>
</evidence>
<dbReference type="eggNOG" id="KOG1819">
    <property type="taxonomic scope" value="Eukaryota"/>
</dbReference>
<feature type="compositionally biased region" description="Basic and acidic residues" evidence="18">
    <location>
        <begin position="156"/>
        <end position="175"/>
    </location>
</feature>
<dbReference type="GeneID" id="4387095"/>
<keyword evidence="9" id="KW-0479">Metal-binding</keyword>
<dbReference type="GO" id="GO:0016020">
    <property type="term" value="C:membrane"/>
    <property type="evidence" value="ECO:0007669"/>
    <property type="project" value="UniProtKB-SubCell"/>
</dbReference>
<evidence type="ECO:0000256" key="12">
    <source>
        <dbReference type="ARBA" id="ARBA00022786"/>
    </source>
</evidence>
<evidence type="ECO:0000259" key="19">
    <source>
        <dbReference type="PROSITE" id="PS50089"/>
    </source>
</evidence>
<keyword evidence="7" id="KW-0808">Transferase</keyword>
<dbReference type="EC" id="2.3.2.27" evidence="6"/>
<dbReference type="InterPro" id="IPR000306">
    <property type="entry name" value="Znf_FYVE"/>
</dbReference>
<feature type="domain" description="FYVE-type" evidence="20">
    <location>
        <begin position="336"/>
        <end position="426"/>
    </location>
</feature>
<dbReference type="InterPro" id="IPR011011">
    <property type="entry name" value="Znf_FYVE_PHD"/>
</dbReference>
<evidence type="ECO:0000256" key="9">
    <source>
        <dbReference type="ARBA" id="ARBA00022723"/>
    </source>
</evidence>
<keyword evidence="16" id="KW-0449">Lipoprotein</keyword>
<dbReference type="PANTHER" id="PTHR46661">
    <property type="entry name" value="E3 UBIQUITIN-PROTEIN LIGASE ZNRF1-LIKE PROTEIN"/>
    <property type="match status" value="1"/>
</dbReference>
<evidence type="ECO:0000256" key="13">
    <source>
        <dbReference type="ARBA" id="ARBA00022833"/>
    </source>
</evidence>
<dbReference type="SUPFAM" id="SSF57850">
    <property type="entry name" value="RING/U-box"/>
    <property type="match status" value="1"/>
</dbReference>
<sequence length="698" mass="75271">MCQATTQDACFDHIEQVVPECSAVLTGYQAIGIHVDHRDIARFGAMAGPGSIGLSNELQSYWSIVDRESGTVPTVGISVCAADPTAMATPNAAGSSQQPHVPAETQAGESPSSTLHSAGRDHDSIQICRWRTAQYHDQECARYFDCPSHVVERALSDTEQRPEFAQEEHQEQENAEHEEDTDEDDIQDAVSLLSEDGEGEDDHRIARSPSPEIQVPAAEVTNIAAEAGGTPEVLGTRHEGTAVSLSSAIAPGDSLHFPRPLAGRSGSGEVQNTLPVSPVPQPLLRNDGTVPGSQAANTSASSLASVTSPSSMSPPTISTPMERVRSGVVLPRWQPDSEQTYCPICGTQFSIFVRKHHCRKCGRVVCNSCSPHRITIPHQYIVRPPGAPRPLSQGPSLSLLDSQGWYPDFGGGERVRLCNPCVPDPNTAPPQDQVHQARSRNELSSPTRADNSPSSMWGFNLGPGVTNDTQTRTRSVTLQPGHSSSARPQVPPLQRNEARILWGTPPAYYRSPPTSQGPQPYPGMSARSRPIHNASGRPGPSTVAGPSSSSATRHFHSVVPPRPQIAEEDECPVCHRELPPRTLPNFEALREAHITSCITSHSRYGGSAAASSPRSGDDDDPDALPAAPPRRTGMFPYAATEKDCVDSAECSICLEEFEVGVAMARLECLCRFHRACINAWWERHPGRCPMHQHDGLGY</sequence>
<feature type="region of interest" description="Disordered" evidence="18">
    <location>
        <begin position="250"/>
        <end position="320"/>
    </location>
</feature>
<dbReference type="EMBL" id="CH408029">
    <property type="protein sequence ID" value="EAQ93390.1"/>
    <property type="molecule type" value="Genomic_DNA"/>
</dbReference>
<dbReference type="InterPro" id="IPR017455">
    <property type="entry name" value="Znf_FYVE-rel"/>
</dbReference>
<dbReference type="InterPro" id="IPR013083">
    <property type="entry name" value="Znf_RING/FYVE/PHD"/>
</dbReference>
<dbReference type="OrthoDB" id="660555at2759"/>
<evidence type="ECO:0000256" key="17">
    <source>
        <dbReference type="PROSITE-ProRule" id="PRU00175"/>
    </source>
</evidence>
<evidence type="ECO:0000256" key="16">
    <source>
        <dbReference type="ARBA" id="ARBA00023288"/>
    </source>
</evidence>
<dbReference type="GO" id="GO:0061630">
    <property type="term" value="F:ubiquitin protein ligase activity"/>
    <property type="evidence" value="ECO:0007669"/>
    <property type="project" value="UniProtKB-EC"/>
</dbReference>
<dbReference type="PROSITE" id="PS50089">
    <property type="entry name" value="ZF_RING_2"/>
    <property type="match status" value="1"/>
</dbReference>
<evidence type="ECO:0000256" key="6">
    <source>
        <dbReference type="ARBA" id="ARBA00012483"/>
    </source>
</evidence>
<feature type="compositionally biased region" description="Acidic residues" evidence="18">
    <location>
        <begin position="176"/>
        <end position="187"/>
    </location>
</feature>
<keyword evidence="10" id="KW-0967">Endosome</keyword>
<dbReference type="GO" id="GO:0008270">
    <property type="term" value="F:zinc ion binding"/>
    <property type="evidence" value="ECO:0007669"/>
    <property type="project" value="UniProtKB-KW"/>
</dbReference>
<keyword evidence="13" id="KW-0862">Zinc</keyword>
<feature type="region of interest" description="Disordered" evidence="18">
    <location>
        <begin position="602"/>
        <end position="633"/>
    </location>
</feature>
<feature type="domain" description="RING-type" evidence="19">
    <location>
        <begin position="650"/>
        <end position="692"/>
    </location>
</feature>
<evidence type="ECO:0000313" key="22">
    <source>
        <dbReference type="Proteomes" id="UP000001056"/>
    </source>
</evidence>
<evidence type="ECO:0000256" key="5">
    <source>
        <dbReference type="ARBA" id="ARBA00004906"/>
    </source>
</evidence>
<name>Q2HDS9_CHAGB</name>
<dbReference type="Pfam" id="PF01363">
    <property type="entry name" value="FYVE"/>
    <property type="match status" value="1"/>
</dbReference>
<dbReference type="InterPro" id="IPR051878">
    <property type="entry name" value="ZNRF_ubiq-protein_ligase"/>
</dbReference>
<feature type="compositionally biased region" description="Low complexity" evidence="18">
    <location>
        <begin position="293"/>
        <end position="320"/>
    </location>
</feature>
<feature type="region of interest" description="Disordered" evidence="18">
    <location>
        <begin position="156"/>
        <end position="217"/>
    </location>
</feature>
<dbReference type="GO" id="GO:0005768">
    <property type="term" value="C:endosome"/>
    <property type="evidence" value="ECO:0007669"/>
    <property type="project" value="UniProtKB-SubCell"/>
</dbReference>
<dbReference type="Gene3D" id="3.30.40.10">
    <property type="entry name" value="Zinc/RING finger domain, C3HC4 (zinc finger)"/>
    <property type="match status" value="2"/>
</dbReference>
<dbReference type="GO" id="GO:0070936">
    <property type="term" value="P:protein K48-linked ubiquitination"/>
    <property type="evidence" value="ECO:0007669"/>
    <property type="project" value="TreeGrafter"/>
</dbReference>
<dbReference type="Pfam" id="PF13639">
    <property type="entry name" value="zf-RING_2"/>
    <property type="match status" value="1"/>
</dbReference>
<evidence type="ECO:0000256" key="14">
    <source>
        <dbReference type="ARBA" id="ARBA00023136"/>
    </source>
</evidence>
<comment type="catalytic activity">
    <reaction evidence="1">
        <text>S-ubiquitinyl-[E2 ubiquitin-conjugating enzyme]-L-cysteine + [acceptor protein]-L-lysine = [E2 ubiquitin-conjugating enzyme]-L-cysteine + N(6)-ubiquitinyl-[acceptor protein]-L-lysine.</text>
        <dbReference type="EC" id="2.3.2.27"/>
    </reaction>
</comment>
<feature type="compositionally biased region" description="Polar residues" evidence="18">
    <location>
        <begin position="107"/>
        <end position="116"/>
    </location>
</feature>
<dbReference type="VEuPathDB" id="FungiDB:CHGG_01625"/>
<dbReference type="OMA" id="ICHTQFS"/>
<evidence type="ECO:0000256" key="2">
    <source>
        <dbReference type="ARBA" id="ARBA00004170"/>
    </source>
</evidence>
<feature type="compositionally biased region" description="Low complexity" evidence="18">
    <location>
        <begin position="602"/>
        <end position="614"/>
    </location>
</feature>
<evidence type="ECO:0000256" key="11">
    <source>
        <dbReference type="ARBA" id="ARBA00022771"/>
    </source>
</evidence>
<dbReference type="GO" id="GO:0043161">
    <property type="term" value="P:proteasome-mediated ubiquitin-dependent protein catabolic process"/>
    <property type="evidence" value="ECO:0007669"/>
    <property type="project" value="TreeGrafter"/>
</dbReference>
<dbReference type="SMART" id="SM00064">
    <property type="entry name" value="FYVE"/>
    <property type="match status" value="1"/>
</dbReference>
<evidence type="ECO:0000256" key="18">
    <source>
        <dbReference type="SAM" id="MobiDB-lite"/>
    </source>
</evidence>
<evidence type="ECO:0000259" key="20">
    <source>
        <dbReference type="PROSITE" id="PS50178"/>
    </source>
</evidence>
<dbReference type="FunCoup" id="Q2HDS9">
    <property type="interactions" value="11"/>
</dbReference>
<organism evidence="21 22">
    <name type="scientific">Chaetomium globosum (strain ATCC 6205 / CBS 148.51 / DSM 1962 / NBRC 6347 / NRRL 1970)</name>
    <name type="common">Soil fungus</name>
    <dbReference type="NCBI Taxonomy" id="306901"/>
    <lineage>
        <taxon>Eukaryota</taxon>
        <taxon>Fungi</taxon>
        <taxon>Dikarya</taxon>
        <taxon>Ascomycota</taxon>
        <taxon>Pezizomycotina</taxon>
        <taxon>Sordariomycetes</taxon>
        <taxon>Sordariomycetidae</taxon>
        <taxon>Sordariales</taxon>
        <taxon>Chaetomiaceae</taxon>
        <taxon>Chaetomium</taxon>
    </lineage>
</organism>
<evidence type="ECO:0000313" key="21">
    <source>
        <dbReference type="EMBL" id="EAQ93390.1"/>
    </source>
</evidence>
<evidence type="ECO:0000256" key="8">
    <source>
        <dbReference type="ARBA" id="ARBA00022707"/>
    </source>
</evidence>
<dbReference type="InParanoid" id="Q2HDS9"/>
<comment type="subcellular location">
    <subcellularLocation>
        <location evidence="3">Endosome</location>
    </subcellularLocation>
    <subcellularLocation>
        <location evidence="4">Lysosome</location>
    </subcellularLocation>
    <subcellularLocation>
        <location evidence="2">Membrane</location>
        <topology evidence="2">Peripheral membrane protein</topology>
    </subcellularLocation>
</comment>
<keyword evidence="22" id="KW-1185">Reference proteome</keyword>
<keyword evidence="15" id="KW-0458">Lysosome</keyword>
<dbReference type="PANTHER" id="PTHR46661:SF4">
    <property type="entry name" value="RING-TYPE DOMAIN-CONTAINING PROTEIN"/>
    <property type="match status" value="1"/>
</dbReference>